<dbReference type="GO" id="GO:0016630">
    <property type="term" value="F:protochlorophyllide reductase activity"/>
    <property type="evidence" value="ECO:0007669"/>
    <property type="project" value="UniProtKB-EC"/>
</dbReference>
<keyword evidence="15" id="KW-1185">Reference proteome</keyword>
<dbReference type="InterPro" id="IPR015943">
    <property type="entry name" value="WD40/YVTN_repeat-like_dom_sf"/>
</dbReference>
<dbReference type="CDD" id="cd09810">
    <property type="entry name" value="LPOR_like_SDR_c_like"/>
    <property type="match status" value="1"/>
</dbReference>
<comment type="subcellular location">
    <subcellularLocation>
        <location evidence="12">Plastid</location>
        <location evidence="12">Chloroplast</location>
    </subcellularLocation>
</comment>
<comment type="caution">
    <text evidence="14">The sequence shown here is derived from an EMBL/GenBank/DDBJ whole genome shotgun (WGS) entry which is preliminary data.</text>
</comment>
<feature type="compositionally biased region" description="Low complexity" evidence="13">
    <location>
        <begin position="20"/>
        <end position="35"/>
    </location>
</feature>
<keyword evidence="5 11" id="KW-0853">WD repeat</keyword>
<evidence type="ECO:0000256" key="2">
    <source>
        <dbReference type="ARBA" id="ARBA00005173"/>
    </source>
</evidence>
<keyword evidence="6" id="KW-0677">Repeat</keyword>
<reference evidence="14 15" key="1">
    <citation type="journal article" date="2019" name="Nat. Plants">
        <title>Genome sequencing of Musa balbisiana reveals subgenome evolution and function divergence in polyploid bananas.</title>
        <authorList>
            <person name="Yao X."/>
        </authorList>
    </citation>
    <scope>NUCLEOTIDE SEQUENCE [LARGE SCALE GENOMIC DNA]</scope>
    <source>
        <strain evidence="15">cv. DH-PKW</strain>
        <tissue evidence="14">Leaves</tissue>
    </source>
</reference>
<comment type="catalytic activity">
    <reaction evidence="10 12">
        <text>chlorophyllide a + NADP(+) = protochlorophyllide a + NADPH + H(+)</text>
        <dbReference type="Rhea" id="RHEA:11132"/>
        <dbReference type="ChEBI" id="CHEBI:15378"/>
        <dbReference type="ChEBI" id="CHEBI:57783"/>
        <dbReference type="ChEBI" id="CHEBI:58349"/>
        <dbReference type="ChEBI" id="CHEBI:83348"/>
        <dbReference type="ChEBI" id="CHEBI:83350"/>
        <dbReference type="EC" id="1.3.1.33"/>
    </reaction>
</comment>
<dbReference type="SMART" id="SM00320">
    <property type="entry name" value="WD40"/>
    <property type="match status" value="6"/>
</dbReference>
<dbReference type="PROSITE" id="PS50082">
    <property type="entry name" value="WD_REPEATS_2"/>
    <property type="match status" value="3"/>
</dbReference>
<dbReference type="Proteomes" id="UP000317650">
    <property type="component" value="Chromosome 11"/>
</dbReference>
<comment type="function">
    <text evidence="1 12">Phototransformation of protochlorophyllide (Pchlide) to chlorophyllide (Chlide).</text>
</comment>
<dbReference type="SUPFAM" id="SSF51735">
    <property type="entry name" value="NAD(P)-binding Rossmann-fold domains"/>
    <property type="match status" value="1"/>
</dbReference>
<dbReference type="PRINTS" id="PR00081">
    <property type="entry name" value="GDHRDH"/>
</dbReference>
<comment type="pathway">
    <text evidence="2 12">Porphyrin-containing compound metabolism; chlorophyll biosynthesis.</text>
</comment>
<feature type="region of interest" description="Disordered" evidence="13">
    <location>
        <begin position="260"/>
        <end position="294"/>
    </location>
</feature>
<dbReference type="GO" id="GO:0015995">
    <property type="term" value="P:chlorophyll biosynthetic process"/>
    <property type="evidence" value="ECO:0007669"/>
    <property type="project" value="UniProtKB-UniPathway"/>
</dbReference>
<dbReference type="InterPro" id="IPR019775">
    <property type="entry name" value="WD40_repeat_CS"/>
</dbReference>
<dbReference type="Gene3D" id="2.130.10.10">
    <property type="entry name" value="YVTN repeat-like/Quinoprotein amine dehydrogenase"/>
    <property type="match status" value="1"/>
</dbReference>
<feature type="compositionally biased region" description="Pro residues" evidence="13">
    <location>
        <begin position="88"/>
        <end position="98"/>
    </location>
</feature>
<evidence type="ECO:0000256" key="5">
    <source>
        <dbReference type="ARBA" id="ARBA00022574"/>
    </source>
</evidence>
<dbReference type="PANTHER" id="PTHR14221:SF67">
    <property type="entry name" value="WD REPEAT-CONTAINING PROTEIN 44-LIKE"/>
    <property type="match status" value="1"/>
</dbReference>
<dbReference type="InterPro" id="IPR036291">
    <property type="entry name" value="NAD(P)-bd_dom_sf"/>
</dbReference>
<evidence type="ECO:0000256" key="12">
    <source>
        <dbReference type="RuleBase" id="RU365001"/>
    </source>
</evidence>
<feature type="repeat" description="WD" evidence="11">
    <location>
        <begin position="370"/>
        <end position="404"/>
    </location>
</feature>
<dbReference type="InterPro" id="IPR005979">
    <property type="entry name" value="Prochl_reduct"/>
</dbReference>
<feature type="region of interest" description="Disordered" evidence="13">
    <location>
        <begin position="82"/>
        <end position="193"/>
    </location>
</feature>
<evidence type="ECO:0000256" key="9">
    <source>
        <dbReference type="ARBA" id="ARBA00023171"/>
    </source>
</evidence>
<sequence length="1317" mass="144160">MHDKKQGRRRKKSSTSPWTASGGPHPSSSCSSTSASEDDGDGHRHRALPLPPLPSLDVWTSEPAPVAERRRLLLQRLGLAGDPTLVRLPPPAGAPPPAWDASSSSSSSPSAPAAGMVRSRSDGSVNPCSVNTPEPPRRPYQHHHQRSINLPVSHRPPLFSRSRPLSTGNLDVSDGDASSSVGSRDRWEDGDDRATCDDPRCLIKNLDNGREFVVKEFGKDGMWNKLREVETGRQLTMEEFKMCVGWSPIVQELMRRQNVEEAAHGGGSSGGSGGAPRIDGASRGGTRPKKKGSWLRSVRNVAGVAIAGGHHQQRRSSDEKDTSSEKGGRRSSSATDDSQDGAPGLDLRVKVRQSGKSHKELTGLYMSQAIQAHNGSIWCIKFSLDGRYLATAGEDCVIHVWEVSKITTKGDLLKVAEQSGNFNPFAMSIDDCPPDPRLVLASAEGNHWENKRRAKISGSRKSVSSDPLMMPEHMFSLSERPVCSFRGHSDDVLDLSWSKSQYLLSSSMDKTVRLWHMSSNCCLKTFTHSDYVTCIQFNPIDDRYFISGSLDEKVRIWSIPDRQIVDWNDLHEMVTAACYTPDGQGALVGSHKGSCHLYDTSDNKLLQKSRIELQNKKKKSRHKKITGFQFAPGSSSKVLVTSADSRVRILDSDALVHKFKGFRNTSSQISAYWTANGRYVICASEDSHVYVWRYDEDSRPSRSKTAATVTQSYEHFHCQGVTVAVPWPCSRLERMVKTHSNKKDQVGEESQANSPLLVEANGLHLLPSPSNQNISCQQNNSILSRKPDHFGDKLSATWPEELMASEQTPRRLCISAQNNQTYRWIHNDIYGSTGRSTTRLAIKIRPRVQSKGRTLIGRFRAKLARILSPYPLDPAPLQNPAAAAPPPPATIGSTSSTMALQASFLPSALSAHKEGKANGGAKDSAFLGVSLSETMKSDFSSSVLRSHKEESRGSRILCSENSVSSFMLNQMQRNNLSAGIRAQTATTTPGVKSSAPEGKKTLRKGNVIVTGASSGLGLATAKALAETGRWNVIMACRDFLKAEKAAKSAGMAKENYQVMHLDLASLDSVRQFVRNFRQSGLPLDILVCNAAVYFPTAKEPTYTADGFEMSVGVNHLGHFLLARELLEDLKASDYPSRRLIIVGSITGNTNTLAGNIPPKANLGDLRGLAGGLNGLGGSTMIDGGEFDGAKAYKDSKVCNMLTMQEFHRRYHEETGVTFASLYPGCIATTGLFREHVALFRLLFPPFQKYITKGFVSEEEAGKRLAQVVSDPSLTKSGVYWSWNNNSASFENQLSEEASDPEKAQRLWQLSEKLVGLA</sequence>
<gene>
    <name evidence="14" type="ORF">C4D60_Mb11t01670</name>
</gene>
<dbReference type="GO" id="GO:0009507">
    <property type="term" value="C:chloroplast"/>
    <property type="evidence" value="ECO:0007669"/>
    <property type="project" value="UniProtKB-SubCell"/>
</dbReference>
<protein>
    <recommendedName>
        <fullName evidence="12">NADPH-protochlorophyllide oxidoreductase</fullName>
        <ecNumber evidence="12">1.3.1.33</ecNumber>
    </recommendedName>
</protein>
<dbReference type="InterPro" id="IPR040324">
    <property type="entry name" value="WDR44/Dgr2"/>
</dbReference>
<feature type="repeat" description="WD" evidence="11">
    <location>
        <begin position="525"/>
        <end position="559"/>
    </location>
</feature>
<feature type="repeat" description="WD" evidence="11">
    <location>
        <begin position="485"/>
        <end position="525"/>
    </location>
</feature>
<dbReference type="Pfam" id="PF00400">
    <property type="entry name" value="WD40"/>
    <property type="match status" value="4"/>
</dbReference>
<dbReference type="InterPro" id="IPR001680">
    <property type="entry name" value="WD40_rpt"/>
</dbReference>
<keyword evidence="12" id="KW-0809">Transit peptide</keyword>
<evidence type="ECO:0000256" key="13">
    <source>
        <dbReference type="SAM" id="MobiDB-lite"/>
    </source>
</evidence>
<feature type="compositionally biased region" description="Low complexity" evidence="13">
    <location>
        <begin position="171"/>
        <end position="182"/>
    </location>
</feature>
<dbReference type="NCBIfam" id="TIGR01289">
    <property type="entry name" value="LPOR"/>
    <property type="match status" value="1"/>
</dbReference>
<dbReference type="EMBL" id="PYDT01000007">
    <property type="protein sequence ID" value="THU54971.1"/>
    <property type="molecule type" value="Genomic_DNA"/>
</dbReference>
<evidence type="ECO:0000256" key="7">
    <source>
        <dbReference type="ARBA" id="ARBA00022857"/>
    </source>
</evidence>
<dbReference type="EC" id="1.3.1.33" evidence="12"/>
<dbReference type="Pfam" id="PF00106">
    <property type="entry name" value="adh_short"/>
    <property type="match status" value="1"/>
</dbReference>
<evidence type="ECO:0000256" key="10">
    <source>
        <dbReference type="ARBA" id="ARBA00049419"/>
    </source>
</evidence>
<feature type="compositionally biased region" description="Gly residues" evidence="13">
    <location>
        <begin position="264"/>
        <end position="274"/>
    </location>
</feature>
<proteinExistence type="inferred from homology"/>
<dbReference type="PANTHER" id="PTHR14221">
    <property type="entry name" value="WD REPEAT DOMAIN 44"/>
    <property type="match status" value="1"/>
</dbReference>
<dbReference type="PROSITE" id="PS00678">
    <property type="entry name" value="WD_REPEATS_1"/>
    <property type="match status" value="1"/>
</dbReference>
<feature type="compositionally biased region" description="Basic and acidic residues" evidence="13">
    <location>
        <begin position="183"/>
        <end position="193"/>
    </location>
</feature>
<evidence type="ECO:0000256" key="4">
    <source>
        <dbReference type="ARBA" id="ARBA00022531"/>
    </source>
</evidence>
<dbReference type="SUPFAM" id="SSF50978">
    <property type="entry name" value="WD40 repeat-like"/>
    <property type="match status" value="1"/>
</dbReference>
<keyword evidence="8 12" id="KW-0560">Oxidoreductase</keyword>
<feature type="compositionally biased region" description="Basic residues" evidence="13">
    <location>
        <begin position="1"/>
        <end position="13"/>
    </location>
</feature>
<dbReference type="UniPathway" id="UPA00668"/>
<keyword evidence="9 12" id="KW-0149">Chlorophyll biosynthesis</keyword>
<evidence type="ECO:0000256" key="1">
    <source>
        <dbReference type="ARBA" id="ARBA00004055"/>
    </source>
</evidence>
<evidence type="ECO:0000256" key="8">
    <source>
        <dbReference type="ARBA" id="ARBA00023002"/>
    </source>
</evidence>
<dbReference type="FunFam" id="2.130.10.10:FF:000329">
    <property type="entry name" value="WD repeat-containing protein 44"/>
    <property type="match status" value="1"/>
</dbReference>
<dbReference type="InterPro" id="IPR002347">
    <property type="entry name" value="SDR_fam"/>
</dbReference>
<evidence type="ECO:0000313" key="15">
    <source>
        <dbReference type="Proteomes" id="UP000317650"/>
    </source>
</evidence>
<keyword evidence="4 12" id="KW-0602">Photosynthesis</keyword>
<dbReference type="Gene3D" id="3.40.50.720">
    <property type="entry name" value="NAD(P)-binding Rossmann-like Domain"/>
    <property type="match status" value="1"/>
</dbReference>
<accession>A0A4S8J130</accession>
<organism evidence="14 15">
    <name type="scientific">Musa balbisiana</name>
    <name type="common">Banana</name>
    <dbReference type="NCBI Taxonomy" id="52838"/>
    <lineage>
        <taxon>Eukaryota</taxon>
        <taxon>Viridiplantae</taxon>
        <taxon>Streptophyta</taxon>
        <taxon>Embryophyta</taxon>
        <taxon>Tracheophyta</taxon>
        <taxon>Spermatophyta</taxon>
        <taxon>Magnoliopsida</taxon>
        <taxon>Liliopsida</taxon>
        <taxon>Zingiberales</taxon>
        <taxon>Musaceae</taxon>
        <taxon>Musa</taxon>
    </lineage>
</organism>
<keyword evidence="12" id="KW-0150">Chloroplast</keyword>
<keyword evidence="7 12" id="KW-0521">NADP</keyword>
<dbReference type="PROSITE" id="PS50294">
    <property type="entry name" value="WD_REPEATS_REGION"/>
    <property type="match status" value="3"/>
</dbReference>
<feature type="compositionally biased region" description="Basic and acidic residues" evidence="13">
    <location>
        <begin position="315"/>
        <end position="328"/>
    </location>
</feature>
<feature type="region of interest" description="Disordered" evidence="13">
    <location>
        <begin position="306"/>
        <end position="348"/>
    </location>
</feature>
<feature type="compositionally biased region" description="Polar residues" evidence="13">
    <location>
        <begin position="122"/>
        <end position="132"/>
    </location>
</feature>
<dbReference type="GO" id="GO:0015979">
    <property type="term" value="P:photosynthesis"/>
    <property type="evidence" value="ECO:0007669"/>
    <property type="project" value="UniProtKB-KW"/>
</dbReference>
<evidence type="ECO:0000256" key="6">
    <source>
        <dbReference type="ARBA" id="ARBA00022737"/>
    </source>
</evidence>
<evidence type="ECO:0000256" key="3">
    <source>
        <dbReference type="ARBA" id="ARBA00005821"/>
    </source>
</evidence>
<feature type="compositionally biased region" description="Low complexity" evidence="13">
    <location>
        <begin position="99"/>
        <end position="114"/>
    </location>
</feature>
<dbReference type="InterPro" id="IPR036322">
    <property type="entry name" value="WD40_repeat_dom_sf"/>
</dbReference>
<comment type="similarity">
    <text evidence="3 12">Belongs to the short-chain dehydrogenases/reductases (SDR) family. POR subfamily.</text>
</comment>
<feature type="region of interest" description="Disordered" evidence="13">
    <location>
        <begin position="1"/>
        <end position="61"/>
    </location>
</feature>
<evidence type="ECO:0000256" key="11">
    <source>
        <dbReference type="PROSITE-ProRule" id="PRU00221"/>
    </source>
</evidence>
<name>A0A4S8J130_MUSBA</name>
<keyword evidence="12" id="KW-0934">Plastid</keyword>
<evidence type="ECO:0000313" key="14">
    <source>
        <dbReference type="EMBL" id="THU54971.1"/>
    </source>
</evidence>